<dbReference type="AlphaFoldDB" id="A0A699H973"/>
<organism evidence="5">
    <name type="scientific">Tanacetum cinerariifolium</name>
    <name type="common">Dalmatian daisy</name>
    <name type="synonym">Chrysanthemum cinerariifolium</name>
    <dbReference type="NCBI Taxonomy" id="118510"/>
    <lineage>
        <taxon>Eukaryota</taxon>
        <taxon>Viridiplantae</taxon>
        <taxon>Streptophyta</taxon>
        <taxon>Embryophyta</taxon>
        <taxon>Tracheophyta</taxon>
        <taxon>Spermatophyta</taxon>
        <taxon>Magnoliopsida</taxon>
        <taxon>eudicotyledons</taxon>
        <taxon>Gunneridae</taxon>
        <taxon>Pentapetalae</taxon>
        <taxon>asterids</taxon>
        <taxon>campanulids</taxon>
        <taxon>Asterales</taxon>
        <taxon>Asteraceae</taxon>
        <taxon>Asteroideae</taxon>
        <taxon>Anthemideae</taxon>
        <taxon>Anthemidinae</taxon>
        <taxon>Tanacetum</taxon>
    </lineage>
</organism>
<dbReference type="PANTHER" id="PTHR44307">
    <property type="entry name" value="PHOSPHOETHANOLAMINE METHYLTRANSFERASE"/>
    <property type="match status" value="1"/>
</dbReference>
<gene>
    <name evidence="5" type="ORF">Tci_288101</name>
</gene>
<dbReference type="PANTHER" id="PTHR44307:SF2">
    <property type="entry name" value="PHOSPHOETHANOLAMINE METHYLTRANSFERASE ISOFORM X1"/>
    <property type="match status" value="1"/>
</dbReference>
<evidence type="ECO:0000256" key="3">
    <source>
        <dbReference type="ARBA" id="ARBA00047619"/>
    </source>
</evidence>
<evidence type="ECO:0000313" key="5">
    <source>
        <dbReference type="EMBL" id="GEX16126.1"/>
    </source>
</evidence>
<comment type="catalytic activity">
    <reaction evidence="3">
        <text>N,N-dimethylethanolamine phosphate + S-adenosyl-L-methionine = phosphocholine + S-adenosyl-L-homocysteine + H(+)</text>
        <dbReference type="Rhea" id="RHEA:25325"/>
        <dbReference type="ChEBI" id="CHEBI:15378"/>
        <dbReference type="ChEBI" id="CHEBI:57856"/>
        <dbReference type="ChEBI" id="CHEBI:58641"/>
        <dbReference type="ChEBI" id="CHEBI:59789"/>
        <dbReference type="ChEBI" id="CHEBI:295975"/>
        <dbReference type="EC" id="2.1.1.103"/>
    </reaction>
    <physiologicalReaction direction="left-to-right" evidence="3">
        <dbReference type="Rhea" id="RHEA:25326"/>
    </physiologicalReaction>
</comment>
<protein>
    <submittedName>
        <fullName evidence="5">Phosphomethylethanolamine N-methyltransferase-like isoform X2</fullName>
    </submittedName>
</protein>
<comment type="catalytic activity">
    <reaction evidence="4">
        <text>N-methylethanolamine phosphate + S-adenosyl-L-methionine = N,N-dimethylethanolamine phosphate + S-adenosyl-L-homocysteine + H(+)</text>
        <dbReference type="Rhea" id="RHEA:25321"/>
        <dbReference type="ChEBI" id="CHEBI:15378"/>
        <dbReference type="ChEBI" id="CHEBI:57781"/>
        <dbReference type="ChEBI" id="CHEBI:57856"/>
        <dbReference type="ChEBI" id="CHEBI:58641"/>
        <dbReference type="ChEBI" id="CHEBI:59789"/>
        <dbReference type="EC" id="2.1.1.103"/>
    </reaction>
    <physiologicalReaction direction="left-to-right" evidence="4">
        <dbReference type="Rhea" id="RHEA:25322"/>
    </physiologicalReaction>
</comment>
<name>A0A699H973_TANCI</name>
<evidence type="ECO:0000256" key="4">
    <source>
        <dbReference type="ARBA" id="ARBA00047841"/>
    </source>
</evidence>
<dbReference type="EMBL" id="BKCJ010092761">
    <property type="protein sequence ID" value="GEX16126.1"/>
    <property type="molecule type" value="Genomic_DNA"/>
</dbReference>
<keyword evidence="1 5" id="KW-0489">Methyltransferase</keyword>
<proteinExistence type="predicted"/>
<evidence type="ECO:0000256" key="1">
    <source>
        <dbReference type="ARBA" id="ARBA00022603"/>
    </source>
</evidence>
<dbReference type="GO" id="GO:0032259">
    <property type="term" value="P:methylation"/>
    <property type="evidence" value="ECO:0007669"/>
    <property type="project" value="UniProtKB-KW"/>
</dbReference>
<evidence type="ECO:0000256" key="2">
    <source>
        <dbReference type="ARBA" id="ARBA00022679"/>
    </source>
</evidence>
<comment type="caution">
    <text evidence="5">The sequence shown here is derived from an EMBL/GenBank/DDBJ whole genome shotgun (WGS) entry which is preliminary data.</text>
</comment>
<dbReference type="GO" id="GO:0000234">
    <property type="term" value="F:phosphoethanolamine N-methyltransferase activity"/>
    <property type="evidence" value="ECO:0007669"/>
    <property type="project" value="UniProtKB-EC"/>
</dbReference>
<keyword evidence="2 5" id="KW-0808">Transferase</keyword>
<reference evidence="5" key="1">
    <citation type="journal article" date="2019" name="Sci. Rep.">
        <title>Draft genome of Tanacetum cinerariifolium, the natural source of mosquito coil.</title>
        <authorList>
            <person name="Yamashiro T."/>
            <person name="Shiraishi A."/>
            <person name="Satake H."/>
            <person name="Nakayama K."/>
        </authorList>
    </citation>
    <scope>NUCLEOTIDE SEQUENCE</scope>
</reference>
<accession>A0A699H973</accession>
<sequence>MMGDTTVQNMVYRSLGYGNSYDLSLIGSKCIGAYVCNKKNQNQICWIWQKVVNSDKGFQQLLDNVQ</sequence>